<proteinExistence type="inferred from homology"/>
<dbReference type="SUPFAM" id="SSF64518">
    <property type="entry name" value="Phase 1 flagellin"/>
    <property type="match status" value="1"/>
</dbReference>
<gene>
    <name evidence="5" type="ORF">ACERZ8_06125</name>
</gene>
<dbReference type="EMBL" id="JBHDIY010000002">
    <property type="protein sequence ID" value="MFL4469466.1"/>
    <property type="molecule type" value="Genomic_DNA"/>
</dbReference>
<evidence type="ECO:0000256" key="2">
    <source>
        <dbReference type="ARBA" id="ARBA00005709"/>
    </source>
</evidence>
<keyword evidence="5" id="KW-0282">Flagellum</keyword>
<keyword evidence="5" id="KW-0969">Cilium</keyword>
<evidence type="ECO:0000256" key="3">
    <source>
        <dbReference type="ARBA" id="ARBA00023143"/>
    </source>
</evidence>
<comment type="similarity">
    <text evidence="2">Belongs to the bacterial flagellin family.</text>
</comment>
<sequence>MAAAQFNGLNLIDGSSTDAVQILSSLNRDSSGAVTAGQIDVVRQNLSTTTPASAQGFGAGASTQPLANEAIQVGAANTGFAAAATDPVTSVTVTGGTNTTVSIGAVSAGNSYQLTLDGLSINTADGSSATGRRDFQYVASAEDGQADVINALANQLSAFFSAATNSSDGYAVTVDIANSTLTFATGATAGDVDVGAVFQNAGTPGSTASSGGLGLLQTLDVTTDATGALAAIDGLIGQSISAAAAFGTVQNRIETQSEFVSNLTDSFKSGIGSLVDADMEEVSARLQALQTQQQLGVQSLSIANQAPQTILSLFR</sequence>
<keyword evidence="6" id="KW-1185">Reference proteome</keyword>
<dbReference type="PANTHER" id="PTHR42792">
    <property type="entry name" value="FLAGELLIN"/>
    <property type="match status" value="1"/>
</dbReference>
<evidence type="ECO:0000313" key="5">
    <source>
        <dbReference type="EMBL" id="MFL4469466.1"/>
    </source>
</evidence>
<comment type="subcellular location">
    <subcellularLocation>
        <location evidence="1">Bacterial flagellum</location>
    </subcellularLocation>
</comment>
<dbReference type="Proteomes" id="UP001627408">
    <property type="component" value="Unassembled WGS sequence"/>
</dbReference>
<dbReference type="InterPro" id="IPR001492">
    <property type="entry name" value="Flagellin"/>
</dbReference>
<keyword evidence="5" id="KW-0966">Cell projection</keyword>
<dbReference type="PANTHER" id="PTHR42792:SF2">
    <property type="entry name" value="FLAGELLIN"/>
    <property type="match status" value="1"/>
</dbReference>
<keyword evidence="3" id="KW-0975">Bacterial flagellum</keyword>
<organism evidence="5 6">
    <name type="scientific">Tateyamaria armeniaca</name>
    <dbReference type="NCBI Taxonomy" id="2518930"/>
    <lineage>
        <taxon>Bacteria</taxon>
        <taxon>Pseudomonadati</taxon>
        <taxon>Pseudomonadota</taxon>
        <taxon>Alphaproteobacteria</taxon>
        <taxon>Rhodobacterales</taxon>
        <taxon>Roseobacteraceae</taxon>
        <taxon>Tateyamaria</taxon>
    </lineage>
</organism>
<comment type="caution">
    <text evidence="5">The sequence shown here is derived from an EMBL/GenBank/DDBJ whole genome shotgun (WGS) entry which is preliminary data.</text>
</comment>
<evidence type="ECO:0000259" key="4">
    <source>
        <dbReference type="Pfam" id="PF00700"/>
    </source>
</evidence>
<name>A0ABW8UU29_9RHOB</name>
<protein>
    <submittedName>
        <fullName evidence="5">Flagellin</fullName>
    </submittedName>
</protein>
<dbReference type="InterPro" id="IPR046358">
    <property type="entry name" value="Flagellin_C"/>
</dbReference>
<dbReference type="Gene3D" id="1.20.1330.10">
    <property type="entry name" value="f41 fragment of flagellin, N-terminal domain"/>
    <property type="match status" value="1"/>
</dbReference>
<evidence type="ECO:0000256" key="1">
    <source>
        <dbReference type="ARBA" id="ARBA00004365"/>
    </source>
</evidence>
<evidence type="ECO:0000313" key="6">
    <source>
        <dbReference type="Proteomes" id="UP001627408"/>
    </source>
</evidence>
<feature type="domain" description="Flagellin C-terminal" evidence="4">
    <location>
        <begin position="230"/>
        <end position="314"/>
    </location>
</feature>
<accession>A0ABW8UU29</accession>
<reference evidence="5 6" key="1">
    <citation type="submission" date="2024-08" db="EMBL/GenBank/DDBJ databases">
        <title>Tateyamaria sp. nov., isolated from marine algae.</title>
        <authorList>
            <person name="Choi B.J."/>
            <person name="Kim J.M."/>
            <person name="Lee J.K."/>
            <person name="Choi D.G."/>
            <person name="Bayburt H."/>
            <person name="Baek J.H."/>
            <person name="Han D.M."/>
            <person name="Jeon C.O."/>
        </authorList>
    </citation>
    <scope>NUCLEOTIDE SEQUENCE [LARGE SCALE GENOMIC DNA]</scope>
    <source>
        <strain evidence="5 6">KMU-156</strain>
    </source>
</reference>
<dbReference type="Pfam" id="PF00700">
    <property type="entry name" value="Flagellin_C"/>
    <property type="match status" value="1"/>
</dbReference>